<protein>
    <submittedName>
        <fullName evidence="2">Uncharacterized protein</fullName>
    </submittedName>
</protein>
<gene>
    <name evidence="2" type="ordered locus">RPD_2153</name>
</gene>
<reference evidence="2 3" key="1">
    <citation type="submission" date="2006-03" db="EMBL/GenBank/DDBJ databases">
        <title>Complete sequence of Rhodopseudomonas palustris BisB5.</title>
        <authorList>
            <consortium name="US DOE Joint Genome Institute"/>
            <person name="Copeland A."/>
            <person name="Lucas S."/>
            <person name="Lapidus A."/>
            <person name="Barry K."/>
            <person name="Detter J.C."/>
            <person name="Glavina del Rio T."/>
            <person name="Hammon N."/>
            <person name="Israni S."/>
            <person name="Dalin E."/>
            <person name="Tice H."/>
            <person name="Pitluck S."/>
            <person name="Chain P."/>
            <person name="Malfatti S."/>
            <person name="Shin M."/>
            <person name="Vergez L."/>
            <person name="Schmutz J."/>
            <person name="Larimer F."/>
            <person name="Land M."/>
            <person name="Hauser L."/>
            <person name="Pelletier D.A."/>
            <person name="Kyrpides N."/>
            <person name="Lykidis A."/>
            <person name="Oda Y."/>
            <person name="Harwood C.S."/>
            <person name="Richardson P."/>
        </authorList>
    </citation>
    <scope>NUCLEOTIDE SEQUENCE [LARGE SCALE GENOMIC DNA]</scope>
    <source>
        <strain evidence="2 3">BisB5</strain>
    </source>
</reference>
<feature type="region of interest" description="Disordered" evidence="1">
    <location>
        <begin position="159"/>
        <end position="204"/>
    </location>
</feature>
<organism evidence="2 3">
    <name type="scientific">Rhodopseudomonas palustris (strain BisB5)</name>
    <dbReference type="NCBI Taxonomy" id="316057"/>
    <lineage>
        <taxon>Bacteria</taxon>
        <taxon>Pseudomonadati</taxon>
        <taxon>Pseudomonadota</taxon>
        <taxon>Alphaproteobacteria</taxon>
        <taxon>Hyphomicrobiales</taxon>
        <taxon>Nitrobacteraceae</taxon>
        <taxon>Rhodopseudomonas</taxon>
    </lineage>
</organism>
<feature type="compositionally biased region" description="Basic and acidic residues" evidence="1">
    <location>
        <begin position="159"/>
        <end position="168"/>
    </location>
</feature>
<proteinExistence type="predicted"/>
<dbReference type="EMBL" id="CP000283">
    <property type="protein sequence ID" value="ABE39388.1"/>
    <property type="molecule type" value="Genomic_DNA"/>
</dbReference>
<feature type="compositionally biased region" description="Pro residues" evidence="1">
    <location>
        <begin position="29"/>
        <end position="45"/>
    </location>
</feature>
<dbReference type="AlphaFoldDB" id="Q138V1"/>
<accession>Q138V1</accession>
<sequence>MQATGLPRIVRPPRPPRPVKPSTSSAHAPAPPMALPRPPTPAPRPPDVDPMSTLSQLEQRRETSTIEYDDEGRRIMTEPLASPPRPATTILHPPGSGNTAPARPVLPPVRAHFVLGARRPPVPPAPRHLTTEQKAAWYADQESKIDAMLAQREADKAAAKKAEAEKRAAQRAAWQERVSRTIPRRRPAAEPKKAPLLTPDDIPF</sequence>
<feature type="compositionally biased region" description="Pro residues" evidence="1">
    <location>
        <begin position="10"/>
        <end position="19"/>
    </location>
</feature>
<dbReference type="Proteomes" id="UP000001818">
    <property type="component" value="Chromosome"/>
</dbReference>
<name>Q138V1_RHOPS</name>
<evidence type="ECO:0000256" key="1">
    <source>
        <dbReference type="SAM" id="MobiDB-lite"/>
    </source>
</evidence>
<evidence type="ECO:0000313" key="3">
    <source>
        <dbReference type="Proteomes" id="UP000001818"/>
    </source>
</evidence>
<evidence type="ECO:0000313" key="2">
    <source>
        <dbReference type="EMBL" id="ABE39388.1"/>
    </source>
</evidence>
<dbReference type="HOGENOM" id="CLU_1395377_0_0_5"/>
<feature type="region of interest" description="Disordered" evidence="1">
    <location>
        <begin position="1"/>
        <end position="105"/>
    </location>
</feature>
<dbReference type="KEGG" id="rpd:RPD_2153"/>